<name>A0A562ZWM6_9BURK</name>
<evidence type="ECO:0000313" key="2">
    <source>
        <dbReference type="EMBL" id="TWO73022.1"/>
    </source>
</evidence>
<reference evidence="2 3" key="1">
    <citation type="submission" date="2019-07" db="EMBL/GenBank/DDBJ databases">
        <title>Caenimonas sedimenti sp. nov., isolated from activated sludge.</title>
        <authorList>
            <person name="Xu J."/>
        </authorList>
    </citation>
    <scope>NUCLEOTIDE SEQUENCE [LARGE SCALE GENOMIC DNA]</scope>
    <source>
        <strain evidence="2 3">HX-9-20</strain>
    </source>
</reference>
<keyword evidence="3" id="KW-1185">Reference proteome</keyword>
<organism evidence="2 3">
    <name type="scientific">Caenimonas sedimenti</name>
    <dbReference type="NCBI Taxonomy" id="2596921"/>
    <lineage>
        <taxon>Bacteria</taxon>
        <taxon>Pseudomonadati</taxon>
        <taxon>Pseudomonadota</taxon>
        <taxon>Betaproteobacteria</taxon>
        <taxon>Burkholderiales</taxon>
        <taxon>Comamonadaceae</taxon>
        <taxon>Caenimonas</taxon>
    </lineage>
</organism>
<evidence type="ECO:0000256" key="1">
    <source>
        <dbReference type="SAM" id="MobiDB-lite"/>
    </source>
</evidence>
<accession>A0A562ZWM6</accession>
<gene>
    <name evidence="2" type="ORF">FN976_01950</name>
</gene>
<evidence type="ECO:0000313" key="3">
    <source>
        <dbReference type="Proteomes" id="UP000318199"/>
    </source>
</evidence>
<proteinExistence type="predicted"/>
<sequence>MFHSQSDSRANPHRASTPDEDFPARTATAGQVIAALGKNGFRVSKHVEHDTHIWIALHCGAVISAYATGTVLVQGRISGPDAENAARLLHQVLPGKVVWKARVLG</sequence>
<protein>
    <submittedName>
        <fullName evidence="2">Uncharacterized protein</fullName>
    </submittedName>
</protein>
<dbReference type="Proteomes" id="UP000318199">
    <property type="component" value="Unassembled WGS sequence"/>
</dbReference>
<feature type="region of interest" description="Disordered" evidence="1">
    <location>
        <begin position="1"/>
        <end position="24"/>
    </location>
</feature>
<dbReference type="EMBL" id="VOBQ01000002">
    <property type="protein sequence ID" value="TWO73022.1"/>
    <property type="molecule type" value="Genomic_DNA"/>
</dbReference>
<comment type="caution">
    <text evidence="2">The sequence shown here is derived from an EMBL/GenBank/DDBJ whole genome shotgun (WGS) entry which is preliminary data.</text>
</comment>
<dbReference type="RefSeq" id="WP_145890420.1">
    <property type="nucleotide sequence ID" value="NZ_VOBQ01000002.1"/>
</dbReference>
<dbReference type="AlphaFoldDB" id="A0A562ZWM6"/>